<evidence type="ECO:0000313" key="2">
    <source>
        <dbReference type="EMBL" id="ORE12701.1"/>
    </source>
</evidence>
<name>A0A1X0RLA0_RHIZD</name>
<sequence>MKLATITFALLLAAGNFIFGSAEQTTFDLEPDFRTQKNILFSCSTGGSSHIVWVLSILEELQARGHHTIYYTREDHAKFIKGFPSIELNIGGPAMMTKEEYTTFFSKKLQDISPVDFFADVTKLLLNQSFDGNKYSLFATLP</sequence>
<dbReference type="AlphaFoldDB" id="A0A1X0RLA0"/>
<organism evidence="2 3">
    <name type="scientific">Rhizopus microsporus</name>
    <dbReference type="NCBI Taxonomy" id="58291"/>
    <lineage>
        <taxon>Eukaryota</taxon>
        <taxon>Fungi</taxon>
        <taxon>Fungi incertae sedis</taxon>
        <taxon>Mucoromycota</taxon>
        <taxon>Mucoromycotina</taxon>
        <taxon>Mucoromycetes</taxon>
        <taxon>Mucorales</taxon>
        <taxon>Mucorineae</taxon>
        <taxon>Rhizopodaceae</taxon>
        <taxon>Rhizopus</taxon>
    </lineage>
</organism>
<accession>A0A1X0RLA0</accession>
<evidence type="ECO:0008006" key="4">
    <source>
        <dbReference type="Google" id="ProtNLM"/>
    </source>
</evidence>
<dbReference type="SUPFAM" id="SSF53756">
    <property type="entry name" value="UDP-Glycosyltransferase/glycogen phosphorylase"/>
    <property type="match status" value="1"/>
</dbReference>
<protein>
    <recommendedName>
        <fullName evidence="4">UDP-Glycosyltransferase/glycogen phosphorylase</fullName>
    </recommendedName>
</protein>
<evidence type="ECO:0000256" key="1">
    <source>
        <dbReference type="SAM" id="SignalP"/>
    </source>
</evidence>
<dbReference type="EMBL" id="KV921617">
    <property type="protein sequence ID" value="ORE12701.1"/>
    <property type="molecule type" value="Genomic_DNA"/>
</dbReference>
<keyword evidence="1" id="KW-0732">Signal</keyword>
<dbReference type="VEuPathDB" id="FungiDB:BCV72DRAFT_328229"/>
<reference evidence="2 3" key="1">
    <citation type="journal article" date="2016" name="Proc. Natl. Acad. Sci. U.S.A.">
        <title>Lipid metabolic changes in an early divergent fungus govern the establishment of a mutualistic symbiosis with endobacteria.</title>
        <authorList>
            <person name="Lastovetsky O.A."/>
            <person name="Gaspar M.L."/>
            <person name="Mondo S.J."/>
            <person name="LaButti K.M."/>
            <person name="Sandor L."/>
            <person name="Grigoriev I.V."/>
            <person name="Henry S.A."/>
            <person name="Pawlowska T.E."/>
        </authorList>
    </citation>
    <scope>NUCLEOTIDE SEQUENCE [LARGE SCALE GENOMIC DNA]</scope>
    <source>
        <strain evidence="2 3">ATCC 11559</strain>
    </source>
</reference>
<feature type="signal peptide" evidence="1">
    <location>
        <begin position="1"/>
        <end position="22"/>
    </location>
</feature>
<feature type="chain" id="PRO_5012755352" description="UDP-Glycosyltransferase/glycogen phosphorylase" evidence="1">
    <location>
        <begin position="23"/>
        <end position="142"/>
    </location>
</feature>
<evidence type="ECO:0000313" key="3">
    <source>
        <dbReference type="Proteomes" id="UP000242381"/>
    </source>
</evidence>
<gene>
    <name evidence="2" type="ORF">BCV71DRAFT_280353</name>
</gene>
<dbReference type="Proteomes" id="UP000242381">
    <property type="component" value="Unassembled WGS sequence"/>
</dbReference>
<proteinExistence type="predicted"/>